<organism evidence="1">
    <name type="scientific">Lygus hesperus</name>
    <name type="common">Western plant bug</name>
    <dbReference type="NCBI Taxonomy" id="30085"/>
    <lineage>
        <taxon>Eukaryota</taxon>
        <taxon>Metazoa</taxon>
        <taxon>Ecdysozoa</taxon>
        <taxon>Arthropoda</taxon>
        <taxon>Hexapoda</taxon>
        <taxon>Insecta</taxon>
        <taxon>Pterygota</taxon>
        <taxon>Neoptera</taxon>
        <taxon>Paraneoptera</taxon>
        <taxon>Hemiptera</taxon>
        <taxon>Heteroptera</taxon>
        <taxon>Panheteroptera</taxon>
        <taxon>Cimicomorpha</taxon>
        <taxon>Miridae</taxon>
        <taxon>Mirini</taxon>
        <taxon>Lygus</taxon>
    </lineage>
</organism>
<dbReference type="AlphaFoldDB" id="A0A0A9XT22"/>
<name>A0A0A9XT22_LYGHE</name>
<reference evidence="1" key="1">
    <citation type="journal article" date="2014" name="PLoS ONE">
        <title>Transcriptome-Based Identification of ABC Transporters in the Western Tarnished Plant Bug Lygus hesperus.</title>
        <authorList>
            <person name="Hull J.J."/>
            <person name="Chaney K."/>
            <person name="Geib S.M."/>
            <person name="Fabrick J.A."/>
            <person name="Brent C.S."/>
            <person name="Walsh D."/>
            <person name="Lavine L.C."/>
        </authorList>
    </citation>
    <scope>NUCLEOTIDE SEQUENCE</scope>
</reference>
<sequence>MKLKNTPVFKSKLQFPVEVQLMIVLHRLGSNGEGASVAKIAALFGIGDGGRIDIITNRIFKAILDKGQFLTWPDRNERTALVAANFHELPHCIGYIDGTDVPPAEKPCKMPDDYY</sequence>
<proteinExistence type="predicted"/>
<gene>
    <name evidence="1" type="ORF">CM83_28446</name>
</gene>
<accession>A0A0A9XT22</accession>
<dbReference type="EMBL" id="GBHO01020813">
    <property type="protein sequence ID" value="JAG22791.1"/>
    <property type="molecule type" value="Transcribed_RNA"/>
</dbReference>
<protein>
    <submittedName>
        <fullName evidence="1">Uncharacterized protein</fullName>
    </submittedName>
</protein>
<reference evidence="1" key="2">
    <citation type="submission" date="2014-07" db="EMBL/GenBank/DDBJ databases">
        <authorList>
            <person name="Hull J."/>
        </authorList>
    </citation>
    <scope>NUCLEOTIDE SEQUENCE</scope>
</reference>
<evidence type="ECO:0000313" key="1">
    <source>
        <dbReference type="EMBL" id="JAG22791.1"/>
    </source>
</evidence>